<comment type="caution">
    <text evidence="8">The sequence shown here is derived from an EMBL/GenBank/DDBJ whole genome shotgun (WGS) entry which is preliminary data.</text>
</comment>
<dbReference type="PROSITE" id="PS00455">
    <property type="entry name" value="AMP_BINDING"/>
    <property type="match status" value="1"/>
</dbReference>
<feature type="domain" description="Acetyl-coenzyme A synthetase N-terminal" evidence="7">
    <location>
        <begin position="44"/>
        <end position="97"/>
    </location>
</feature>
<dbReference type="NCBIfam" id="NF002937">
    <property type="entry name" value="PRK03584.1"/>
    <property type="match status" value="1"/>
</dbReference>
<dbReference type="PANTHER" id="PTHR42921:SF1">
    <property type="entry name" value="ACETOACETYL-COA SYNTHETASE"/>
    <property type="match status" value="1"/>
</dbReference>
<evidence type="ECO:0000256" key="4">
    <source>
        <dbReference type="ARBA" id="ARBA00022840"/>
    </source>
</evidence>
<comment type="similarity">
    <text evidence="1">Belongs to the ATP-dependent AMP-binding enzyme family.</text>
</comment>
<evidence type="ECO:0000313" key="9">
    <source>
        <dbReference type="Proteomes" id="UP000824005"/>
    </source>
</evidence>
<evidence type="ECO:0000256" key="3">
    <source>
        <dbReference type="ARBA" id="ARBA00022741"/>
    </source>
</evidence>
<proteinExistence type="inferred from homology"/>
<dbReference type="SUPFAM" id="SSF56801">
    <property type="entry name" value="Acetyl-CoA synthetase-like"/>
    <property type="match status" value="1"/>
</dbReference>
<feature type="domain" description="AMP-dependent synthetase/ligase" evidence="5">
    <location>
        <begin position="107"/>
        <end position="473"/>
    </location>
</feature>
<keyword evidence="2 8" id="KW-0436">Ligase</keyword>
<evidence type="ECO:0000313" key="8">
    <source>
        <dbReference type="EMBL" id="HIY65364.1"/>
    </source>
</evidence>
<evidence type="ECO:0000259" key="5">
    <source>
        <dbReference type="Pfam" id="PF00501"/>
    </source>
</evidence>
<dbReference type="InterPro" id="IPR045851">
    <property type="entry name" value="AMP-bd_C_sf"/>
</dbReference>
<evidence type="ECO:0000256" key="1">
    <source>
        <dbReference type="ARBA" id="ARBA00006432"/>
    </source>
</evidence>
<dbReference type="InterPro" id="IPR005914">
    <property type="entry name" value="Acac_CoA_synth"/>
</dbReference>
<dbReference type="EC" id="6.2.1.16" evidence="8"/>
<evidence type="ECO:0000259" key="6">
    <source>
        <dbReference type="Pfam" id="PF13193"/>
    </source>
</evidence>
<gene>
    <name evidence="8" type="ORF">H9830_03705</name>
</gene>
<evidence type="ECO:0000256" key="2">
    <source>
        <dbReference type="ARBA" id="ARBA00022598"/>
    </source>
</evidence>
<dbReference type="GO" id="GO:0030729">
    <property type="term" value="F:acetoacetate-CoA ligase activity"/>
    <property type="evidence" value="ECO:0007669"/>
    <property type="project" value="UniProtKB-EC"/>
</dbReference>
<dbReference type="InterPro" id="IPR000873">
    <property type="entry name" value="AMP-dep_synth/lig_dom"/>
</dbReference>
<dbReference type="InterPro" id="IPR042099">
    <property type="entry name" value="ANL_N_sf"/>
</dbReference>
<accession>A0A9D1YT69</accession>
<dbReference type="Pfam" id="PF16177">
    <property type="entry name" value="ACAS_N"/>
    <property type="match status" value="1"/>
</dbReference>
<dbReference type="InterPro" id="IPR025110">
    <property type="entry name" value="AMP-bd_C"/>
</dbReference>
<dbReference type="GO" id="GO:0006629">
    <property type="term" value="P:lipid metabolic process"/>
    <property type="evidence" value="ECO:0007669"/>
    <property type="project" value="InterPro"/>
</dbReference>
<dbReference type="Gene3D" id="3.30.300.30">
    <property type="match status" value="1"/>
</dbReference>
<dbReference type="Proteomes" id="UP000824005">
    <property type="component" value="Unassembled WGS sequence"/>
</dbReference>
<organism evidence="8 9">
    <name type="scientific">Candidatus Agrococcus pullicola</name>
    <dbReference type="NCBI Taxonomy" id="2838429"/>
    <lineage>
        <taxon>Bacteria</taxon>
        <taxon>Bacillati</taxon>
        <taxon>Actinomycetota</taxon>
        <taxon>Actinomycetes</taxon>
        <taxon>Micrococcales</taxon>
        <taxon>Microbacteriaceae</taxon>
        <taxon>Agrococcus</taxon>
    </lineage>
</organism>
<evidence type="ECO:0000259" key="7">
    <source>
        <dbReference type="Pfam" id="PF16177"/>
    </source>
</evidence>
<dbReference type="Gene3D" id="3.40.50.12780">
    <property type="entry name" value="N-terminal domain of ligase-like"/>
    <property type="match status" value="1"/>
</dbReference>
<sequence length="664" mass="71278">MIVDANAPGGEVIWAPDEATITAANVTAFAEFVRAHGFPAGADYEELWRWSVDDPAAFWELFATYAGVEFGGDTGPVLPDPTMPGARWFPGRTLNFARHLLEGRDGVALLSVDESGATTEMSWEELRRNTAALAATLQDEGVGPGDRVVGVLPNVAESVVGLLATAALGATWSVCAPEFGPGAIVSRFAQLKPTVVLAAPGYRLSGRDRDRRAELAEVLAKLPGVERVIWVTGHTDVEPPEIEGPSCRWEDAIAGEHDLVYTEVGFEHPLWVLFSSGTTGKPKGIVHGHGGALLESLKMLLFHSDLRPGDRYFNVASTSWVLWNTLVASLGVGATAVLLDGNPTYPSVDHVWEVAARTRAAAVGVSAGFVHACAKAELRPSDEHDLSALRCVQVTGSPLSHDGYRWVYAEVGDIWLSSMSGGTDIASVFVGGTPTLPVHVGFIQAPALGVKVESWDAAGRPAEGRGELVVTAPMPSMPLRFWDDPGDKRYRSSYFDTYPGVWRHGDFIEFAPSGILIHGRSDSTLNRNGLRLGSADLYSIVEALPEVLESLVIGAELDDEEYYMPLFVRLADGIDEDRARTAIVAAIRAGLSPRYLPDEIVVMPGIPHTRTGKKLEIPVKRLVQGAALAEVADLGAVDDPELLATYARFAAERAPVRIAKEGTQ</sequence>
<name>A0A9D1YT69_9MICO</name>
<keyword evidence="3" id="KW-0547">Nucleotide-binding</keyword>
<keyword evidence="4" id="KW-0067">ATP-binding</keyword>
<feature type="domain" description="AMP-binding enzyme C-terminal" evidence="6">
    <location>
        <begin position="539"/>
        <end position="613"/>
    </location>
</feature>
<protein>
    <submittedName>
        <fullName evidence="8">Acetoacetate--CoA ligase</fullName>
        <ecNumber evidence="8">6.2.1.16</ecNumber>
    </submittedName>
</protein>
<reference evidence="8" key="2">
    <citation type="submission" date="2021-04" db="EMBL/GenBank/DDBJ databases">
        <authorList>
            <person name="Gilroy R."/>
        </authorList>
    </citation>
    <scope>NUCLEOTIDE SEQUENCE</scope>
    <source>
        <strain evidence="8">ChiGjej1B1-98</strain>
    </source>
</reference>
<dbReference type="PANTHER" id="PTHR42921">
    <property type="entry name" value="ACETOACETYL-COA SYNTHETASE"/>
    <property type="match status" value="1"/>
</dbReference>
<dbReference type="Pfam" id="PF00501">
    <property type="entry name" value="AMP-binding"/>
    <property type="match status" value="1"/>
</dbReference>
<dbReference type="Pfam" id="PF13193">
    <property type="entry name" value="AMP-binding_C"/>
    <property type="match status" value="1"/>
</dbReference>
<dbReference type="InterPro" id="IPR020845">
    <property type="entry name" value="AMP-binding_CS"/>
</dbReference>
<dbReference type="NCBIfam" id="TIGR01217">
    <property type="entry name" value="ac_ac_CoA_syn"/>
    <property type="match status" value="1"/>
</dbReference>
<dbReference type="GO" id="GO:0005524">
    <property type="term" value="F:ATP binding"/>
    <property type="evidence" value="ECO:0007669"/>
    <property type="project" value="UniProtKB-KW"/>
</dbReference>
<reference evidence="8" key="1">
    <citation type="journal article" date="2021" name="PeerJ">
        <title>Extensive microbial diversity within the chicken gut microbiome revealed by metagenomics and culture.</title>
        <authorList>
            <person name="Gilroy R."/>
            <person name="Ravi A."/>
            <person name="Getino M."/>
            <person name="Pursley I."/>
            <person name="Horton D.L."/>
            <person name="Alikhan N.F."/>
            <person name="Baker D."/>
            <person name="Gharbi K."/>
            <person name="Hall N."/>
            <person name="Watson M."/>
            <person name="Adriaenssens E.M."/>
            <person name="Foster-Nyarko E."/>
            <person name="Jarju S."/>
            <person name="Secka A."/>
            <person name="Antonio M."/>
            <person name="Oren A."/>
            <person name="Chaudhuri R.R."/>
            <person name="La Ragione R."/>
            <person name="Hildebrand F."/>
            <person name="Pallen M.J."/>
        </authorList>
    </citation>
    <scope>NUCLEOTIDE SEQUENCE</scope>
    <source>
        <strain evidence="8">ChiGjej1B1-98</strain>
    </source>
</reference>
<dbReference type="InterPro" id="IPR032387">
    <property type="entry name" value="ACAS_N"/>
</dbReference>
<dbReference type="AlphaFoldDB" id="A0A9D1YT69"/>
<dbReference type="EMBL" id="DXDC01000110">
    <property type="protein sequence ID" value="HIY65364.1"/>
    <property type="molecule type" value="Genomic_DNA"/>
</dbReference>